<keyword evidence="2" id="KW-1185">Reference proteome</keyword>
<dbReference type="RefSeq" id="WP_079723126.1">
    <property type="nucleotide sequence ID" value="NZ_BMCL01000003.1"/>
</dbReference>
<accession>A0A1T5JFQ3</accession>
<gene>
    <name evidence="1" type="ORF">SAMN06296058_0750</name>
</gene>
<dbReference type="STRING" id="428993.SAMN06296058_0750"/>
<evidence type="ECO:0000313" key="1">
    <source>
        <dbReference type="EMBL" id="SKC49988.1"/>
    </source>
</evidence>
<dbReference type="EMBL" id="FUZV01000001">
    <property type="protein sequence ID" value="SKC49988.1"/>
    <property type="molecule type" value="Genomic_DNA"/>
</dbReference>
<dbReference type="AlphaFoldDB" id="A0A1T5JFQ3"/>
<protein>
    <submittedName>
        <fullName evidence="1">Uncharacterized protein</fullName>
    </submittedName>
</protein>
<organism evidence="1 2">
    <name type="scientific">Pseudoxanthomonas indica</name>
    <dbReference type="NCBI Taxonomy" id="428993"/>
    <lineage>
        <taxon>Bacteria</taxon>
        <taxon>Pseudomonadati</taxon>
        <taxon>Pseudomonadota</taxon>
        <taxon>Gammaproteobacteria</taxon>
        <taxon>Lysobacterales</taxon>
        <taxon>Lysobacteraceae</taxon>
        <taxon>Pseudoxanthomonas</taxon>
    </lineage>
</organism>
<evidence type="ECO:0000313" key="2">
    <source>
        <dbReference type="Proteomes" id="UP000190341"/>
    </source>
</evidence>
<proteinExistence type="predicted"/>
<reference evidence="1 2" key="1">
    <citation type="submission" date="2017-02" db="EMBL/GenBank/DDBJ databases">
        <authorList>
            <person name="Peterson S.W."/>
        </authorList>
    </citation>
    <scope>NUCLEOTIDE SEQUENCE [LARGE SCALE GENOMIC DNA]</scope>
    <source>
        <strain evidence="1 2">P15</strain>
    </source>
</reference>
<name>A0A1T5JFQ3_9GAMM</name>
<sequence>MENNAITSLVVDERASLVDLVQQAHDIVQSVTQVLADHAEHGQGVEVQRALFGGLYLAEQAQKLLERATVLTPPSQETTGAQS</sequence>
<dbReference type="Proteomes" id="UP000190341">
    <property type="component" value="Unassembled WGS sequence"/>
</dbReference>